<name>A0A8S5R630_9CAUD</name>
<evidence type="ECO:0000313" key="1">
    <source>
        <dbReference type="EMBL" id="DAE26594.1"/>
    </source>
</evidence>
<proteinExistence type="predicted"/>
<dbReference type="EMBL" id="BK015821">
    <property type="protein sequence ID" value="DAE26594.1"/>
    <property type="molecule type" value="Genomic_DNA"/>
</dbReference>
<protein>
    <submittedName>
        <fullName evidence="1">Uncharacterized protein</fullName>
    </submittedName>
</protein>
<organism evidence="1">
    <name type="scientific">Ackermannviridae sp. ctaCq7</name>
    <dbReference type="NCBI Taxonomy" id="2827294"/>
    <lineage>
        <taxon>Viruses</taxon>
        <taxon>Duplodnaviria</taxon>
        <taxon>Heunggongvirae</taxon>
        <taxon>Uroviricota</taxon>
        <taxon>Caudoviricetes</taxon>
        <taxon>Pantevenvirales</taxon>
        <taxon>Ackermannviridae</taxon>
    </lineage>
</organism>
<accession>A0A8S5R630</accession>
<reference evidence="1" key="1">
    <citation type="journal article" date="2021" name="Proc. Natl. Acad. Sci. U.S.A.">
        <title>A Catalog of Tens of Thousands of Viruses from Human Metagenomes Reveals Hidden Associations with Chronic Diseases.</title>
        <authorList>
            <person name="Tisza M.J."/>
            <person name="Buck C.B."/>
        </authorList>
    </citation>
    <scope>NUCLEOTIDE SEQUENCE</scope>
    <source>
        <strain evidence="1">CtaCq7</strain>
    </source>
</reference>
<sequence>MSNTKIELSQFISELNTKIINFDKDVETYQNDIVAIYIYKIAEATAYDTRYTRDLFRGILDQEGYNKLSAKLYIDPYDHWKDLQKRMQKGDTISFSKSKGKYQLNVNSEAFDMLNTNPNMPSTKHPRGFDPKLQPFIVDYVTDLLESTADKDMEDVIDSLVDKIVSFIENNKITRSSVVV</sequence>